<protein>
    <submittedName>
        <fullName evidence="1">Uncharacterized protein</fullName>
    </submittedName>
</protein>
<comment type="caution">
    <text evidence="1">The sequence shown here is derived from an EMBL/GenBank/DDBJ whole genome shotgun (WGS) entry which is preliminary data.</text>
</comment>
<organism evidence="1 2">
    <name type="scientific">Nocardia coubleae</name>
    <dbReference type="NCBI Taxonomy" id="356147"/>
    <lineage>
        <taxon>Bacteria</taxon>
        <taxon>Bacillati</taxon>
        <taxon>Actinomycetota</taxon>
        <taxon>Actinomycetes</taxon>
        <taxon>Mycobacteriales</taxon>
        <taxon>Nocardiaceae</taxon>
        <taxon>Nocardia</taxon>
    </lineage>
</organism>
<dbReference type="RefSeq" id="WP_157105081.1">
    <property type="nucleotide sequence ID" value="NZ_JAAXOM010000006.1"/>
</dbReference>
<dbReference type="Proteomes" id="UP000572007">
    <property type="component" value="Unassembled WGS sequence"/>
</dbReference>
<gene>
    <name evidence="1" type="ORF">HGA10_24305</name>
</gene>
<name>A0A846WAV9_9NOCA</name>
<reference evidence="1 2" key="1">
    <citation type="submission" date="2020-04" db="EMBL/GenBank/DDBJ databases">
        <title>MicrobeNet Type strains.</title>
        <authorList>
            <person name="Nicholson A.C."/>
        </authorList>
    </citation>
    <scope>NUCLEOTIDE SEQUENCE [LARGE SCALE GENOMIC DNA]</scope>
    <source>
        <strain evidence="1 2">DSM 44960</strain>
    </source>
</reference>
<proteinExistence type="predicted"/>
<evidence type="ECO:0000313" key="2">
    <source>
        <dbReference type="Proteomes" id="UP000572007"/>
    </source>
</evidence>
<keyword evidence="2" id="KW-1185">Reference proteome</keyword>
<sequence length="137" mass="15505">MEKPAGLDAHFARRARASEWKPTAPDGLTEREYLLQFAARPGMYIGFTTVRGVTCFLNGYDYAARRTGGRGLDGFREWLLANHLRRESSLCWSGLVTQIALPARDDETDLSPEQELRIVEVLFDLLDQFLAERADVV</sequence>
<dbReference type="AlphaFoldDB" id="A0A846WAV9"/>
<accession>A0A846WAV9</accession>
<dbReference type="EMBL" id="JAAXOM010000006">
    <property type="protein sequence ID" value="NKX90411.1"/>
    <property type="molecule type" value="Genomic_DNA"/>
</dbReference>
<evidence type="ECO:0000313" key="1">
    <source>
        <dbReference type="EMBL" id="NKX90411.1"/>
    </source>
</evidence>